<dbReference type="AlphaFoldDB" id="X0UJ53"/>
<dbReference type="SUPFAM" id="SSF51306">
    <property type="entry name" value="LexA/Signal peptidase"/>
    <property type="match status" value="1"/>
</dbReference>
<dbReference type="InterPro" id="IPR036286">
    <property type="entry name" value="LexA/Signal_pep-like_sf"/>
</dbReference>
<keyword evidence="2" id="KW-0645">Protease</keyword>
<keyword evidence="7 11" id="KW-1133">Transmembrane helix</keyword>
<evidence type="ECO:0000256" key="10">
    <source>
        <dbReference type="SAM" id="MobiDB-lite"/>
    </source>
</evidence>
<feature type="domain" description="Peptidase S24/S26A/S26B/S26C" evidence="12">
    <location>
        <begin position="34"/>
        <end position="74"/>
    </location>
</feature>
<evidence type="ECO:0000256" key="9">
    <source>
        <dbReference type="ARBA" id="ARBA00045533"/>
    </source>
</evidence>
<gene>
    <name evidence="13" type="ORF">S01H1_32774</name>
</gene>
<dbReference type="Gene3D" id="2.10.109.10">
    <property type="entry name" value="Umud Fragment, subunit A"/>
    <property type="match status" value="1"/>
</dbReference>
<dbReference type="GO" id="GO:0006465">
    <property type="term" value="P:signal peptide processing"/>
    <property type="evidence" value="ECO:0007669"/>
    <property type="project" value="InterPro"/>
</dbReference>
<evidence type="ECO:0000256" key="7">
    <source>
        <dbReference type="ARBA" id="ARBA00022989"/>
    </source>
</evidence>
<dbReference type="PROSITE" id="PS00501">
    <property type="entry name" value="SPASE_I_1"/>
    <property type="match status" value="1"/>
</dbReference>
<evidence type="ECO:0000256" key="5">
    <source>
        <dbReference type="ARBA" id="ARBA00022824"/>
    </source>
</evidence>
<dbReference type="CDD" id="cd06462">
    <property type="entry name" value="Peptidase_S24_S26"/>
    <property type="match status" value="1"/>
</dbReference>
<comment type="caution">
    <text evidence="13">The sequence shown here is derived from an EMBL/GenBank/DDBJ whole genome shotgun (WGS) entry which is preliminary data.</text>
</comment>
<feature type="region of interest" description="Disordered" evidence="10">
    <location>
        <begin position="161"/>
        <end position="180"/>
    </location>
</feature>
<proteinExistence type="predicted"/>
<keyword evidence="8 11" id="KW-0472">Membrane</keyword>
<evidence type="ECO:0000313" key="13">
    <source>
        <dbReference type="EMBL" id="GAG05819.1"/>
    </source>
</evidence>
<sequence>MRARRLVRRGHVVLVAAGALLVAWFLVLGPAFLGGPATYVRVSGDSMGPALHAGDLVVARAQSSYGPGDVVAFRPPRHNSGQSAVVLHRIVGGSAEDGFITQGDNNKTPDPWRVGEGDILGEMWFSVSGAGRLLAFLQSPLMSAGLASGFAVFLVLSGDEEEKRPRKGSPGKPPGAARRPWRPPGFTLWLLVAVALMVRR</sequence>
<dbReference type="NCBIfam" id="TIGR02228">
    <property type="entry name" value="sigpep_I_arch"/>
    <property type="match status" value="1"/>
</dbReference>
<comment type="function">
    <text evidence="9">Catalytic component of the signal peptidase complex (SPC) which catalyzes the cleavage of N-terminal signal sequences from nascent proteins as they are translocated into the lumen of the endoplasmic reticulum. Specifically cleaves N-terminal signal peptides that contain a hydrophobic alpha-helix (h-region) shorter than 18-20 amino acids.</text>
</comment>
<feature type="compositionally biased region" description="Low complexity" evidence="10">
    <location>
        <begin position="168"/>
        <end position="178"/>
    </location>
</feature>
<evidence type="ECO:0000256" key="3">
    <source>
        <dbReference type="ARBA" id="ARBA00022692"/>
    </source>
</evidence>
<evidence type="ECO:0000256" key="2">
    <source>
        <dbReference type="ARBA" id="ARBA00022670"/>
    </source>
</evidence>
<feature type="transmembrane region" description="Helical" evidence="11">
    <location>
        <begin position="133"/>
        <end position="156"/>
    </location>
</feature>
<keyword evidence="3 11" id="KW-0812">Transmembrane</keyword>
<name>X0UJ53_9ZZZZ</name>
<evidence type="ECO:0000256" key="8">
    <source>
        <dbReference type="ARBA" id="ARBA00023136"/>
    </source>
</evidence>
<protein>
    <recommendedName>
        <fullName evidence="12">Peptidase S24/S26A/S26B/S26C domain-containing protein</fullName>
    </recommendedName>
</protein>
<dbReference type="GO" id="GO:0005787">
    <property type="term" value="C:signal peptidase complex"/>
    <property type="evidence" value="ECO:0007669"/>
    <property type="project" value="UniProtKB-ARBA"/>
</dbReference>
<keyword evidence="4" id="KW-0378">Hydrolase</keyword>
<dbReference type="InterPro" id="IPR015927">
    <property type="entry name" value="Peptidase_S24_S26A/B/C"/>
</dbReference>
<dbReference type="GO" id="GO:0004252">
    <property type="term" value="F:serine-type endopeptidase activity"/>
    <property type="evidence" value="ECO:0007669"/>
    <property type="project" value="InterPro"/>
</dbReference>
<dbReference type="PRINTS" id="PR00728">
    <property type="entry name" value="SIGNALPTASE"/>
</dbReference>
<dbReference type="EMBL" id="BARS01020313">
    <property type="protein sequence ID" value="GAG05819.1"/>
    <property type="molecule type" value="Genomic_DNA"/>
</dbReference>
<evidence type="ECO:0000256" key="1">
    <source>
        <dbReference type="ARBA" id="ARBA00004648"/>
    </source>
</evidence>
<dbReference type="Pfam" id="PF00717">
    <property type="entry name" value="Peptidase_S24"/>
    <property type="match status" value="1"/>
</dbReference>
<comment type="subcellular location">
    <subcellularLocation>
        <location evidence="1">Endoplasmic reticulum membrane</location>
        <topology evidence="1">Single-pass type II membrane protein</topology>
    </subcellularLocation>
</comment>
<evidence type="ECO:0000256" key="11">
    <source>
        <dbReference type="SAM" id="Phobius"/>
    </source>
</evidence>
<dbReference type="InterPro" id="IPR001733">
    <property type="entry name" value="Peptidase_S26B"/>
</dbReference>
<keyword evidence="6" id="KW-0735">Signal-anchor</keyword>
<organism evidence="13">
    <name type="scientific">marine sediment metagenome</name>
    <dbReference type="NCBI Taxonomy" id="412755"/>
    <lineage>
        <taxon>unclassified sequences</taxon>
        <taxon>metagenomes</taxon>
        <taxon>ecological metagenomes</taxon>
    </lineage>
</organism>
<evidence type="ECO:0000259" key="12">
    <source>
        <dbReference type="Pfam" id="PF00717"/>
    </source>
</evidence>
<evidence type="ECO:0000256" key="6">
    <source>
        <dbReference type="ARBA" id="ARBA00022968"/>
    </source>
</evidence>
<reference evidence="13" key="1">
    <citation type="journal article" date="2014" name="Front. Microbiol.">
        <title>High frequency of phylogenetically diverse reductive dehalogenase-homologous genes in deep subseafloor sedimentary metagenomes.</title>
        <authorList>
            <person name="Kawai M."/>
            <person name="Futagami T."/>
            <person name="Toyoda A."/>
            <person name="Takaki Y."/>
            <person name="Nishi S."/>
            <person name="Hori S."/>
            <person name="Arai W."/>
            <person name="Tsubouchi T."/>
            <person name="Morono Y."/>
            <person name="Uchiyama I."/>
            <person name="Ito T."/>
            <person name="Fujiyama A."/>
            <person name="Inagaki F."/>
            <person name="Takami H."/>
        </authorList>
    </citation>
    <scope>NUCLEOTIDE SEQUENCE</scope>
    <source>
        <strain evidence="13">Expedition CK06-06</strain>
    </source>
</reference>
<feature type="transmembrane region" description="Helical" evidence="11">
    <location>
        <begin position="12"/>
        <end position="33"/>
    </location>
</feature>
<evidence type="ECO:0000256" key="4">
    <source>
        <dbReference type="ARBA" id="ARBA00022801"/>
    </source>
</evidence>
<dbReference type="InterPro" id="IPR019756">
    <property type="entry name" value="Pept_S26A_signal_pept_1_Ser-AS"/>
</dbReference>
<keyword evidence="5" id="KW-0256">Endoplasmic reticulum</keyword>
<accession>X0UJ53</accession>